<keyword evidence="2" id="KW-0813">Transport</keyword>
<evidence type="ECO:0000256" key="3">
    <source>
        <dbReference type="ARBA" id="ARBA00022475"/>
    </source>
</evidence>
<feature type="transmembrane region" description="Helical" evidence="8">
    <location>
        <begin position="283"/>
        <end position="301"/>
    </location>
</feature>
<keyword evidence="3" id="KW-1003">Cell membrane</keyword>
<evidence type="ECO:0000256" key="2">
    <source>
        <dbReference type="ARBA" id="ARBA00022448"/>
    </source>
</evidence>
<keyword evidence="7 8" id="KW-0472">Membrane</keyword>
<feature type="transmembrane region" description="Helical" evidence="8">
    <location>
        <begin position="52"/>
        <end position="70"/>
    </location>
</feature>
<dbReference type="PANTHER" id="PTHR32196:SF21">
    <property type="entry name" value="ABC TRANSPORTER PERMEASE PROTEIN YPHD-RELATED"/>
    <property type="match status" value="1"/>
</dbReference>
<evidence type="ECO:0000256" key="4">
    <source>
        <dbReference type="ARBA" id="ARBA00022519"/>
    </source>
</evidence>
<sequence length="331" mass="35237">MNTAKPLKEKPAASFAFDFLYKYGTLITVAVLILVFGTVADSFLSTSNIINILRSISIVTIIAVGLTVSLSVGGFDLSVGSTATLANALVISMFVWHGQQIGIGIGLTLLICLAVGLINAFLVINFKIDDMLMTLATMFIFQGVAMTYTRGATISQNMIMPSGDFATGKIPAAFEKIGQVPWIIVIMVLVVLIVHLFLTYTKHGRYMYMIGGNREAAALSGIPVSRYRLIAYLVSALFATIGGIILGARVMTAEVNSGGPYLMDAVAAAFIGYSVFGAGKPNALGTFVGAVLIGILQNGLIMLSVPYYAMDIVKGSVLALALALTYYRKRK</sequence>
<reference evidence="9" key="1">
    <citation type="submission" date="2016-08" db="EMBL/GenBank/DDBJ databases">
        <title>Complete Genome Seqeunce of Paenibacillus sp. nov. IHBB 9852 from high altitute lake of Indian trans-Himalayas.</title>
        <authorList>
            <person name="Kiran S."/>
            <person name="Swarnkar M.K."/>
            <person name="Rana A."/>
            <person name="Tewari R."/>
            <person name="Gulati A."/>
        </authorList>
    </citation>
    <scope>NUCLEOTIDE SEQUENCE [LARGE SCALE GENOMIC DNA]</scope>
    <source>
        <strain evidence="9">IHBB 9852</strain>
    </source>
</reference>
<protein>
    <submittedName>
        <fullName evidence="9">Sugar ABC transporter permease</fullName>
    </submittedName>
</protein>
<keyword evidence="6 8" id="KW-1133">Transmembrane helix</keyword>
<feature type="transmembrane region" description="Helical" evidence="8">
    <location>
        <begin position="307"/>
        <end position="327"/>
    </location>
</feature>
<feature type="transmembrane region" description="Helical" evidence="8">
    <location>
        <begin position="258"/>
        <end position="276"/>
    </location>
</feature>
<feature type="transmembrane region" description="Helical" evidence="8">
    <location>
        <begin position="180"/>
        <end position="200"/>
    </location>
</feature>
<proteinExistence type="predicted"/>
<comment type="subcellular location">
    <subcellularLocation>
        <location evidence="1">Cell membrane</location>
        <topology evidence="1">Multi-pass membrane protein</topology>
    </subcellularLocation>
</comment>
<dbReference type="PANTHER" id="PTHR32196">
    <property type="entry name" value="ABC TRANSPORTER PERMEASE PROTEIN YPHD-RELATED-RELATED"/>
    <property type="match status" value="1"/>
</dbReference>
<organism evidence="9">
    <name type="scientific">Paenibacillus ihbetae</name>
    <dbReference type="NCBI Taxonomy" id="1870820"/>
    <lineage>
        <taxon>Bacteria</taxon>
        <taxon>Bacillati</taxon>
        <taxon>Bacillota</taxon>
        <taxon>Bacilli</taxon>
        <taxon>Bacillales</taxon>
        <taxon>Paenibacillaceae</taxon>
        <taxon>Paenibacillus</taxon>
    </lineage>
</organism>
<dbReference type="GO" id="GO:0005886">
    <property type="term" value="C:plasma membrane"/>
    <property type="evidence" value="ECO:0007669"/>
    <property type="project" value="UniProtKB-SubCell"/>
</dbReference>
<evidence type="ECO:0000256" key="5">
    <source>
        <dbReference type="ARBA" id="ARBA00022692"/>
    </source>
</evidence>
<keyword evidence="4" id="KW-0997">Cell inner membrane</keyword>
<dbReference type="KEGG" id="pib:BBD41_08540"/>
<evidence type="ECO:0000256" key="8">
    <source>
        <dbReference type="SAM" id="Phobius"/>
    </source>
</evidence>
<feature type="transmembrane region" description="Helical" evidence="8">
    <location>
        <begin position="131"/>
        <end position="148"/>
    </location>
</feature>
<evidence type="ECO:0000313" key="9">
    <source>
        <dbReference type="EMBL" id="ANY72627.1"/>
    </source>
</evidence>
<dbReference type="CDD" id="cd06579">
    <property type="entry name" value="TM_PBP1_transp_AraH_like"/>
    <property type="match status" value="1"/>
</dbReference>
<feature type="transmembrane region" description="Helical" evidence="8">
    <location>
        <begin position="101"/>
        <end position="124"/>
    </location>
</feature>
<dbReference type="AlphaFoldDB" id="A0A1B2DYD1"/>
<evidence type="ECO:0000256" key="6">
    <source>
        <dbReference type="ARBA" id="ARBA00022989"/>
    </source>
</evidence>
<evidence type="ECO:0000256" key="1">
    <source>
        <dbReference type="ARBA" id="ARBA00004651"/>
    </source>
</evidence>
<dbReference type="GO" id="GO:0022857">
    <property type="term" value="F:transmembrane transporter activity"/>
    <property type="evidence" value="ECO:0007669"/>
    <property type="project" value="InterPro"/>
</dbReference>
<evidence type="ECO:0000256" key="7">
    <source>
        <dbReference type="ARBA" id="ARBA00023136"/>
    </source>
</evidence>
<dbReference type="RefSeq" id="WP_099477282.1">
    <property type="nucleotide sequence ID" value="NZ_CP016809.1"/>
</dbReference>
<feature type="transmembrane region" description="Helical" evidence="8">
    <location>
        <begin position="20"/>
        <end position="40"/>
    </location>
</feature>
<accession>A0A1B2DYD1</accession>
<name>A0A1B2DYD1_9BACL</name>
<keyword evidence="5 8" id="KW-0812">Transmembrane</keyword>
<dbReference type="EMBL" id="CP016809">
    <property type="protein sequence ID" value="ANY72627.1"/>
    <property type="molecule type" value="Genomic_DNA"/>
</dbReference>
<dbReference type="Pfam" id="PF02653">
    <property type="entry name" value="BPD_transp_2"/>
    <property type="match status" value="1"/>
</dbReference>
<dbReference type="InterPro" id="IPR001851">
    <property type="entry name" value="ABC_transp_permease"/>
</dbReference>
<feature type="transmembrane region" description="Helical" evidence="8">
    <location>
        <begin position="229"/>
        <end position="252"/>
    </location>
</feature>
<gene>
    <name evidence="9" type="ORF">BBD41_08540</name>
</gene>